<dbReference type="GO" id="GO:0001682">
    <property type="term" value="P:tRNA 5'-leader removal"/>
    <property type="evidence" value="ECO:0007669"/>
    <property type="project" value="InterPro"/>
</dbReference>
<dbReference type="AlphaFoldDB" id="C1E8K8"/>
<dbReference type="EMBL" id="CP001327">
    <property type="protein sequence ID" value="ACO64170.1"/>
    <property type="molecule type" value="Genomic_DNA"/>
</dbReference>
<reference evidence="2 3" key="1">
    <citation type="journal article" date="2009" name="Science">
        <title>Green evolution and dynamic adaptations revealed by genomes of the marine picoeukaryotes Micromonas.</title>
        <authorList>
            <person name="Worden A.Z."/>
            <person name="Lee J.H."/>
            <person name="Mock T."/>
            <person name="Rouze P."/>
            <person name="Simmons M.P."/>
            <person name="Aerts A.L."/>
            <person name="Allen A.E."/>
            <person name="Cuvelier M.L."/>
            <person name="Derelle E."/>
            <person name="Everett M.V."/>
            <person name="Foulon E."/>
            <person name="Grimwood J."/>
            <person name="Gundlach H."/>
            <person name="Henrissat B."/>
            <person name="Napoli C."/>
            <person name="McDonald S.M."/>
            <person name="Parker M.S."/>
            <person name="Rombauts S."/>
            <person name="Salamov A."/>
            <person name="Von Dassow P."/>
            <person name="Badger J.H."/>
            <person name="Coutinho P.M."/>
            <person name="Demir E."/>
            <person name="Dubchak I."/>
            <person name="Gentemann C."/>
            <person name="Eikrem W."/>
            <person name="Gready J.E."/>
            <person name="John U."/>
            <person name="Lanier W."/>
            <person name="Lindquist E.A."/>
            <person name="Lucas S."/>
            <person name="Mayer K.F."/>
            <person name="Moreau H."/>
            <person name="Not F."/>
            <person name="Otillar R."/>
            <person name="Panaud O."/>
            <person name="Pangilinan J."/>
            <person name="Paulsen I."/>
            <person name="Piegu B."/>
            <person name="Poliakov A."/>
            <person name="Robbens S."/>
            <person name="Schmutz J."/>
            <person name="Toulza E."/>
            <person name="Wyss T."/>
            <person name="Zelensky A."/>
            <person name="Zhou K."/>
            <person name="Armbrust E.V."/>
            <person name="Bhattacharya D."/>
            <person name="Goodenough U.W."/>
            <person name="Van de Peer Y."/>
            <person name="Grigoriev I.V."/>
        </authorList>
    </citation>
    <scope>NUCLEOTIDE SEQUENCE [LARGE SCALE GENOMIC DNA]</scope>
    <source>
        <strain evidence="3">RCC299 / NOUM17</strain>
    </source>
</reference>
<evidence type="ECO:0000313" key="2">
    <source>
        <dbReference type="EMBL" id="ACO64170.1"/>
    </source>
</evidence>
<dbReference type="GO" id="GO:0030681">
    <property type="term" value="C:multimeric ribonuclease P complex"/>
    <property type="evidence" value="ECO:0007669"/>
    <property type="project" value="TreeGrafter"/>
</dbReference>
<dbReference type="RefSeq" id="XP_002502912.1">
    <property type="nucleotide sequence ID" value="XM_002502866.1"/>
</dbReference>
<dbReference type="PANTHER" id="PTHR15396:SF1">
    <property type="entry name" value="RIBONUCLEASE P PROTEIN SUBUNIT P40"/>
    <property type="match status" value="1"/>
</dbReference>
<dbReference type="Pfam" id="PF08584">
    <property type="entry name" value="Ribonuc_P_40"/>
    <property type="match status" value="2"/>
</dbReference>
<dbReference type="Proteomes" id="UP000002009">
    <property type="component" value="Chromosome 6"/>
</dbReference>
<name>C1E8K8_MICCC</name>
<dbReference type="GO" id="GO:0000172">
    <property type="term" value="C:ribonuclease MRP complex"/>
    <property type="evidence" value="ECO:0007669"/>
    <property type="project" value="TreeGrafter"/>
</dbReference>
<keyword evidence="3" id="KW-1185">Reference proteome</keyword>
<dbReference type="GO" id="GO:0000447">
    <property type="term" value="P:endonucleolytic cleavage in ITS1 to separate SSU-rRNA from 5.8S rRNA and LSU-rRNA from tricistronic rRNA transcript (SSU-rRNA, 5.8S rRNA, LSU-rRNA)"/>
    <property type="evidence" value="ECO:0007669"/>
    <property type="project" value="TreeGrafter"/>
</dbReference>
<evidence type="ECO:0000256" key="1">
    <source>
        <dbReference type="SAM" id="MobiDB-lite"/>
    </source>
</evidence>
<dbReference type="InParanoid" id="C1E8K8"/>
<dbReference type="OMA" id="VWGFADT"/>
<protein>
    <submittedName>
        <fullName evidence="2">Uncharacterized protein</fullName>
    </submittedName>
</protein>
<dbReference type="InterPro" id="IPR013893">
    <property type="entry name" value="RNase_P_Rpp40"/>
</dbReference>
<proteinExistence type="predicted"/>
<dbReference type="PANTHER" id="PTHR15396">
    <property type="entry name" value="RIBONUCLEASE P PROTEIN SUBUNIT P40"/>
    <property type="match status" value="1"/>
</dbReference>
<dbReference type="GO" id="GO:0000171">
    <property type="term" value="F:ribonuclease MRP activity"/>
    <property type="evidence" value="ECO:0007669"/>
    <property type="project" value="TreeGrafter"/>
</dbReference>
<dbReference type="GO" id="GO:0004526">
    <property type="term" value="F:ribonuclease P activity"/>
    <property type="evidence" value="ECO:0007669"/>
    <property type="project" value="TreeGrafter"/>
</dbReference>
<accession>C1E8K8</accession>
<dbReference type="OrthoDB" id="527688at2759"/>
<dbReference type="GeneID" id="8244200"/>
<feature type="region of interest" description="Disordered" evidence="1">
    <location>
        <begin position="215"/>
        <end position="291"/>
    </location>
</feature>
<sequence>MGIRVRASAFAHPKSPHVAALDERHFVSALQLVLPRGGGDAGDGASATEGFADVSDALRRRGAGGGVDGATSLVGPAPDGDDFRVARMTLAQLVDDAFLAQHVRPESGARFFACPLDGRLDADDVVAITPSGHLRASFTPSTHARAGVTGAKTDRGTLKHEASVHLAKKEFVPGEPFRDRLVACLARLDEEGDGRGVGWYACACERATDGEPLAVRFPPGVESEGRRITHSRRLVRRGGEDDGDGEGPPAPPVEFFRRDRGDEACAMDADGDGDGDEKSAPGDGDDGDDCGDVATRLAGFHEWIGAVAAGVGREAWVGTAGDQEAWVGTAGDDVVAEAHRWEGLLTPRMVRSAVEFCADAVDSGRYPWAAVTSWGFPEDPTRAPGASGCGELTFAVTPGGRYLLFADSSS</sequence>
<dbReference type="KEGG" id="mis:MICPUN_59409"/>
<gene>
    <name evidence="2" type="ORF">MICPUN_59409</name>
</gene>
<dbReference type="STRING" id="296587.C1E8K8"/>
<evidence type="ECO:0000313" key="3">
    <source>
        <dbReference type="Proteomes" id="UP000002009"/>
    </source>
</evidence>
<organism evidence="2 3">
    <name type="scientific">Micromonas commoda (strain RCC299 / NOUM17 / CCMP2709)</name>
    <name type="common">Picoplanktonic green alga</name>
    <dbReference type="NCBI Taxonomy" id="296587"/>
    <lineage>
        <taxon>Eukaryota</taxon>
        <taxon>Viridiplantae</taxon>
        <taxon>Chlorophyta</taxon>
        <taxon>Mamiellophyceae</taxon>
        <taxon>Mamiellales</taxon>
        <taxon>Mamiellaceae</taxon>
        <taxon>Micromonas</taxon>
    </lineage>
</organism>